<dbReference type="Proteomes" id="UP000198975">
    <property type="component" value="Unassembled WGS sequence"/>
</dbReference>
<keyword evidence="2" id="KW-1185">Reference proteome</keyword>
<evidence type="ECO:0000313" key="2">
    <source>
        <dbReference type="Proteomes" id="UP000198975"/>
    </source>
</evidence>
<protein>
    <submittedName>
        <fullName evidence="1">Uncharacterized protein</fullName>
    </submittedName>
</protein>
<name>A0A1C4DN04_9ENTR</name>
<dbReference type="EMBL" id="FMAY01000013">
    <property type="protein sequence ID" value="SCC32769.1"/>
    <property type="molecule type" value="Genomic_DNA"/>
</dbReference>
<organism evidence="1 2">
    <name type="scientific">Kosakonia oryzendophytica</name>
    <dbReference type="NCBI Taxonomy" id="1005665"/>
    <lineage>
        <taxon>Bacteria</taxon>
        <taxon>Pseudomonadati</taxon>
        <taxon>Pseudomonadota</taxon>
        <taxon>Gammaproteobacteria</taxon>
        <taxon>Enterobacterales</taxon>
        <taxon>Enterobacteriaceae</taxon>
        <taxon>Kosakonia</taxon>
    </lineage>
</organism>
<sequence>MKSRDGIEINYNLKELIKHEAQNAIKIASELNILFSEDFINKLQKLGVRAK</sequence>
<gene>
    <name evidence="1" type="ORF">GA0061071_11370</name>
</gene>
<evidence type="ECO:0000313" key="1">
    <source>
        <dbReference type="EMBL" id="SCC32769.1"/>
    </source>
</evidence>
<accession>A0A1C4DN04</accession>
<dbReference type="AlphaFoldDB" id="A0A1C4DN04"/>
<proteinExistence type="predicted"/>
<reference evidence="2" key="1">
    <citation type="submission" date="2016-08" db="EMBL/GenBank/DDBJ databases">
        <authorList>
            <person name="Varghese N."/>
            <person name="Submissions Spin"/>
        </authorList>
    </citation>
    <scope>NUCLEOTIDE SEQUENCE [LARGE SCALE GENOMIC DNA]</scope>
    <source>
        <strain evidence="2">REICA_082</strain>
    </source>
</reference>